<accession>A0ABS9H107</accession>
<protein>
    <recommendedName>
        <fullName evidence="3">Hydrolase</fullName>
    </recommendedName>
</protein>
<evidence type="ECO:0000313" key="2">
    <source>
        <dbReference type="Proteomes" id="UP001649381"/>
    </source>
</evidence>
<reference evidence="1 2" key="1">
    <citation type="submission" date="2022-01" db="EMBL/GenBank/DDBJ databases">
        <title>Alkalihalobacillus sp. EGI L200015, a novel bacterium isolated from a salt lake sediment.</title>
        <authorList>
            <person name="Gao L."/>
            <person name="Fang B.-Z."/>
            <person name="Li W.-J."/>
        </authorList>
    </citation>
    <scope>NUCLEOTIDE SEQUENCE [LARGE SCALE GENOMIC DNA]</scope>
    <source>
        <strain evidence="1 2">KCTC 12718</strain>
    </source>
</reference>
<sequence length="114" mass="13495">MKQRNTYFVSPKGDIFRMEADAQLQLFEINATDDELNQFKVAVESYNSSEDVEKEDFWNLTHFNEAAVDVDRNITYTKLLEIYKWIYTLGTSYTKKEIEKMNILPKLSEKPQLK</sequence>
<dbReference type="EMBL" id="JAKIJS010000001">
    <property type="protein sequence ID" value="MCF6137335.1"/>
    <property type="molecule type" value="Genomic_DNA"/>
</dbReference>
<dbReference type="Proteomes" id="UP001649381">
    <property type="component" value="Unassembled WGS sequence"/>
</dbReference>
<name>A0ABS9H107_9BACL</name>
<organism evidence="1 2">
    <name type="scientific">Pseudalkalibacillus berkeleyi</name>
    <dbReference type="NCBI Taxonomy" id="1069813"/>
    <lineage>
        <taxon>Bacteria</taxon>
        <taxon>Bacillati</taxon>
        <taxon>Bacillota</taxon>
        <taxon>Bacilli</taxon>
        <taxon>Bacillales</taxon>
        <taxon>Fictibacillaceae</taxon>
        <taxon>Pseudalkalibacillus</taxon>
    </lineage>
</organism>
<dbReference type="RefSeq" id="WP_236332837.1">
    <property type="nucleotide sequence ID" value="NZ_JAKIJS010000001.1"/>
</dbReference>
<keyword evidence="2" id="KW-1185">Reference proteome</keyword>
<evidence type="ECO:0000313" key="1">
    <source>
        <dbReference type="EMBL" id="MCF6137335.1"/>
    </source>
</evidence>
<gene>
    <name evidence="1" type="ORF">L2716_06295</name>
</gene>
<comment type="caution">
    <text evidence="1">The sequence shown here is derived from an EMBL/GenBank/DDBJ whole genome shotgun (WGS) entry which is preliminary data.</text>
</comment>
<proteinExistence type="predicted"/>
<evidence type="ECO:0008006" key="3">
    <source>
        <dbReference type="Google" id="ProtNLM"/>
    </source>
</evidence>